<dbReference type="OrthoDB" id="2631297at2759"/>
<gene>
    <name evidence="2" type="ORF">SCLCIDRAFT_11921</name>
</gene>
<sequence length="266" mass="30435">MPLDEIQLYSPHGFQGQPDSCRQCSTFSGFGNDPPVDSPIGLHAAMQQILTEVQSINSKVQRQEEMISMLKESNDQLTEKFDMMEKDLLDVKQAEATKKGTLTKEGLNDHAALKVSALENGKPYEILENGGKKWHLHWLGNIDEEVNKKFIKEVADRVWDNENKEWIPVIFILDGVWYNHILNTFDIQVIIVDARLITLKVNIIRHKIREINAKIEISSFVRGDYLSGNKIAIALSSMFIYYKFNSAAFKKSVQKMSLETWDMTSL</sequence>
<evidence type="ECO:0000313" key="3">
    <source>
        <dbReference type="Proteomes" id="UP000053989"/>
    </source>
</evidence>
<name>A0A0C2ZHJ3_9AGAM</name>
<evidence type="ECO:0000256" key="1">
    <source>
        <dbReference type="SAM" id="Coils"/>
    </source>
</evidence>
<reference evidence="3" key="2">
    <citation type="submission" date="2015-01" db="EMBL/GenBank/DDBJ databases">
        <title>Evolutionary Origins and Diversification of the Mycorrhizal Mutualists.</title>
        <authorList>
            <consortium name="DOE Joint Genome Institute"/>
            <consortium name="Mycorrhizal Genomics Consortium"/>
            <person name="Kohler A."/>
            <person name="Kuo A."/>
            <person name="Nagy L.G."/>
            <person name="Floudas D."/>
            <person name="Copeland A."/>
            <person name="Barry K.W."/>
            <person name="Cichocki N."/>
            <person name="Veneault-Fourrey C."/>
            <person name="LaButti K."/>
            <person name="Lindquist E.A."/>
            <person name="Lipzen A."/>
            <person name="Lundell T."/>
            <person name="Morin E."/>
            <person name="Murat C."/>
            <person name="Riley R."/>
            <person name="Ohm R."/>
            <person name="Sun H."/>
            <person name="Tunlid A."/>
            <person name="Henrissat B."/>
            <person name="Grigoriev I.V."/>
            <person name="Hibbett D.S."/>
            <person name="Martin F."/>
        </authorList>
    </citation>
    <scope>NUCLEOTIDE SEQUENCE [LARGE SCALE GENOMIC DNA]</scope>
    <source>
        <strain evidence="3">Foug A</strain>
    </source>
</reference>
<dbReference type="EMBL" id="KN822216">
    <property type="protein sequence ID" value="KIM52282.1"/>
    <property type="molecule type" value="Genomic_DNA"/>
</dbReference>
<feature type="coiled-coil region" evidence="1">
    <location>
        <begin position="46"/>
        <end position="94"/>
    </location>
</feature>
<keyword evidence="1" id="KW-0175">Coiled coil</keyword>
<dbReference type="HOGENOM" id="CLU_1046479_0_0_1"/>
<reference evidence="2 3" key="1">
    <citation type="submission" date="2014-04" db="EMBL/GenBank/DDBJ databases">
        <authorList>
            <consortium name="DOE Joint Genome Institute"/>
            <person name="Kuo A."/>
            <person name="Kohler A."/>
            <person name="Nagy L.G."/>
            <person name="Floudas D."/>
            <person name="Copeland A."/>
            <person name="Barry K.W."/>
            <person name="Cichocki N."/>
            <person name="Veneault-Fourrey C."/>
            <person name="LaButti K."/>
            <person name="Lindquist E.A."/>
            <person name="Lipzen A."/>
            <person name="Lundell T."/>
            <person name="Morin E."/>
            <person name="Murat C."/>
            <person name="Sun H."/>
            <person name="Tunlid A."/>
            <person name="Henrissat B."/>
            <person name="Grigoriev I.V."/>
            <person name="Hibbett D.S."/>
            <person name="Martin F."/>
            <person name="Nordberg H.P."/>
            <person name="Cantor M.N."/>
            <person name="Hua S.X."/>
        </authorList>
    </citation>
    <scope>NUCLEOTIDE SEQUENCE [LARGE SCALE GENOMIC DNA]</scope>
    <source>
        <strain evidence="2 3">Foug A</strain>
    </source>
</reference>
<keyword evidence="3" id="KW-1185">Reference proteome</keyword>
<protein>
    <submittedName>
        <fullName evidence="2">Uncharacterized protein</fullName>
    </submittedName>
</protein>
<proteinExistence type="predicted"/>
<dbReference type="AlphaFoldDB" id="A0A0C2ZHJ3"/>
<dbReference type="Proteomes" id="UP000053989">
    <property type="component" value="Unassembled WGS sequence"/>
</dbReference>
<dbReference type="InParanoid" id="A0A0C2ZHJ3"/>
<accession>A0A0C2ZHJ3</accession>
<organism evidence="2 3">
    <name type="scientific">Scleroderma citrinum Foug A</name>
    <dbReference type="NCBI Taxonomy" id="1036808"/>
    <lineage>
        <taxon>Eukaryota</taxon>
        <taxon>Fungi</taxon>
        <taxon>Dikarya</taxon>
        <taxon>Basidiomycota</taxon>
        <taxon>Agaricomycotina</taxon>
        <taxon>Agaricomycetes</taxon>
        <taxon>Agaricomycetidae</taxon>
        <taxon>Boletales</taxon>
        <taxon>Sclerodermatineae</taxon>
        <taxon>Sclerodermataceae</taxon>
        <taxon>Scleroderma</taxon>
    </lineage>
</organism>
<evidence type="ECO:0000313" key="2">
    <source>
        <dbReference type="EMBL" id="KIM52282.1"/>
    </source>
</evidence>